<dbReference type="EMBL" id="BPLR01020286">
    <property type="protein sequence ID" value="GIX76897.1"/>
    <property type="molecule type" value="Genomic_DNA"/>
</dbReference>
<proteinExistence type="predicted"/>
<dbReference type="AlphaFoldDB" id="A0AAV4MWJ4"/>
<sequence length="109" mass="12385">MRKRRIFQVGTRKQAVLSLILTKLSVNREETETRTVLTTSAPLFMGTGCLNTKVAVIDSSISQFLFIFTKNVSSRNRVFLNSAVLILESHRLVTCTCAEILYYLKQQLL</sequence>
<evidence type="ECO:0000313" key="1">
    <source>
        <dbReference type="EMBL" id="GIX76897.1"/>
    </source>
</evidence>
<name>A0AAV4MWJ4_CAEEX</name>
<protein>
    <submittedName>
        <fullName evidence="1">Uncharacterized protein</fullName>
    </submittedName>
</protein>
<gene>
    <name evidence="1" type="ORF">CEXT_45701</name>
</gene>
<accession>A0AAV4MWJ4</accession>
<keyword evidence="2" id="KW-1185">Reference proteome</keyword>
<comment type="caution">
    <text evidence="1">The sequence shown here is derived from an EMBL/GenBank/DDBJ whole genome shotgun (WGS) entry which is preliminary data.</text>
</comment>
<evidence type="ECO:0000313" key="2">
    <source>
        <dbReference type="Proteomes" id="UP001054945"/>
    </source>
</evidence>
<reference evidence="1 2" key="1">
    <citation type="submission" date="2021-06" db="EMBL/GenBank/DDBJ databases">
        <title>Caerostris extrusa draft genome.</title>
        <authorList>
            <person name="Kono N."/>
            <person name="Arakawa K."/>
        </authorList>
    </citation>
    <scope>NUCLEOTIDE SEQUENCE [LARGE SCALE GENOMIC DNA]</scope>
</reference>
<organism evidence="1 2">
    <name type="scientific">Caerostris extrusa</name>
    <name type="common">Bark spider</name>
    <name type="synonym">Caerostris bankana</name>
    <dbReference type="NCBI Taxonomy" id="172846"/>
    <lineage>
        <taxon>Eukaryota</taxon>
        <taxon>Metazoa</taxon>
        <taxon>Ecdysozoa</taxon>
        <taxon>Arthropoda</taxon>
        <taxon>Chelicerata</taxon>
        <taxon>Arachnida</taxon>
        <taxon>Araneae</taxon>
        <taxon>Araneomorphae</taxon>
        <taxon>Entelegynae</taxon>
        <taxon>Araneoidea</taxon>
        <taxon>Araneidae</taxon>
        <taxon>Caerostris</taxon>
    </lineage>
</organism>
<dbReference type="Proteomes" id="UP001054945">
    <property type="component" value="Unassembled WGS sequence"/>
</dbReference>